<dbReference type="RefSeq" id="WP_290399184.1">
    <property type="nucleotide sequence ID" value="NZ_JAUHLN010000002.1"/>
</dbReference>
<feature type="transmembrane region" description="Helical" evidence="8">
    <location>
        <begin position="87"/>
        <end position="108"/>
    </location>
</feature>
<evidence type="ECO:0000256" key="3">
    <source>
        <dbReference type="ARBA" id="ARBA00022448"/>
    </source>
</evidence>
<evidence type="ECO:0000256" key="8">
    <source>
        <dbReference type="SAM" id="Phobius"/>
    </source>
</evidence>
<organism evidence="9 10">
    <name type="scientific">Fictibacillus terranigra</name>
    <dbReference type="NCBI Taxonomy" id="3058424"/>
    <lineage>
        <taxon>Bacteria</taxon>
        <taxon>Bacillati</taxon>
        <taxon>Bacillota</taxon>
        <taxon>Bacilli</taxon>
        <taxon>Bacillales</taxon>
        <taxon>Fictibacillaceae</taxon>
        <taxon>Fictibacillus</taxon>
    </lineage>
</organism>
<keyword evidence="3" id="KW-0813">Transport</keyword>
<dbReference type="PANTHER" id="PTHR34975">
    <property type="entry name" value="SPORE GERMINATION PROTEIN A2"/>
    <property type="match status" value="1"/>
</dbReference>
<evidence type="ECO:0000256" key="6">
    <source>
        <dbReference type="ARBA" id="ARBA00022989"/>
    </source>
</evidence>
<sequence>MLPLPRENQKVSPYFVFYLIHSTQIGVSILGFERYIAKDAGYDAWISIIISGVSINMLIWIIYQILNKGKNDLAAIHMDLFGKTVGRLMNLYFVVYFTLFAITILRTYLEVIQVWVFPQLNLWTFTPVFLLLMYSFIVGGFRVVTGLSFLSVIYGLPLILLFWFPLQQADFSNVFLKIDHNLTELLKGSKTMSLGFLGFEPLFLFYPFIKNAETSQKWAHFGVIFSILLYLTTALVTFFYFSKEQLTHTIWATLTLWKIVDLPFIERFEYVGIAIWVFVVIPNLCLTVWSAGRLLKQSFSIRQRTSLWITLTILYVLTPIFKNRQQIDLLNVGVGRLGYYTIYFYIPLLFVIQWMIYRVRKNQ</sequence>
<proteinExistence type="inferred from homology"/>
<feature type="transmembrane region" description="Helical" evidence="8">
    <location>
        <begin position="337"/>
        <end position="357"/>
    </location>
</feature>
<dbReference type="EMBL" id="JAUHLN010000002">
    <property type="protein sequence ID" value="MDN4073034.1"/>
    <property type="molecule type" value="Genomic_DNA"/>
</dbReference>
<comment type="similarity">
    <text evidence="2">Belongs to the amino acid-polyamine-organocation (APC) superfamily. Spore germination protein (SGP) (TC 2.A.3.9) family.</text>
</comment>
<evidence type="ECO:0000256" key="5">
    <source>
        <dbReference type="ARBA" id="ARBA00022692"/>
    </source>
</evidence>
<comment type="caution">
    <text evidence="9">The sequence shown here is derived from an EMBL/GenBank/DDBJ whole genome shotgun (WGS) entry which is preliminary data.</text>
</comment>
<feature type="transmembrane region" description="Helical" evidence="8">
    <location>
        <begin position="304"/>
        <end position="321"/>
    </location>
</feature>
<evidence type="ECO:0000313" key="10">
    <source>
        <dbReference type="Proteomes" id="UP001168694"/>
    </source>
</evidence>
<feature type="transmembrane region" description="Helical" evidence="8">
    <location>
        <begin position="44"/>
        <end position="66"/>
    </location>
</feature>
<reference evidence="9" key="1">
    <citation type="submission" date="2023-06" db="EMBL/GenBank/DDBJ databases">
        <title>Draft Genome Sequences of Representative Paenibacillus Polymyxa, Bacillus cereus, Fictibacillus sp., and Brevibacillus agri Strains Isolated from Amazonian Dark Earth.</title>
        <authorList>
            <person name="Pellegrinetti T.A."/>
            <person name="Cunha I.C.M."/>
            <person name="Chaves M.G."/>
            <person name="Freitas A.S."/>
            <person name="Silva A.V.R."/>
            <person name="Tsai S.M."/>
            <person name="Mendes L.W."/>
        </authorList>
    </citation>
    <scope>NUCLEOTIDE SEQUENCE</scope>
    <source>
        <strain evidence="9">CENA-BCM004</strain>
    </source>
</reference>
<dbReference type="NCBIfam" id="TIGR00912">
    <property type="entry name" value="2A0309"/>
    <property type="match status" value="1"/>
</dbReference>
<dbReference type="PANTHER" id="PTHR34975:SF2">
    <property type="entry name" value="SPORE GERMINATION PROTEIN A2"/>
    <property type="match status" value="1"/>
</dbReference>
<keyword evidence="10" id="KW-1185">Reference proteome</keyword>
<protein>
    <submittedName>
        <fullName evidence="9">GerAB/ArcD/ProY family transporter</fullName>
    </submittedName>
</protein>
<keyword evidence="6 8" id="KW-1133">Transmembrane helix</keyword>
<dbReference type="Proteomes" id="UP001168694">
    <property type="component" value="Unassembled WGS sequence"/>
</dbReference>
<evidence type="ECO:0000256" key="1">
    <source>
        <dbReference type="ARBA" id="ARBA00004141"/>
    </source>
</evidence>
<keyword evidence="5 8" id="KW-0812">Transmembrane</keyword>
<dbReference type="InterPro" id="IPR004761">
    <property type="entry name" value="Spore_GerAB"/>
</dbReference>
<feature type="transmembrane region" description="Helical" evidence="8">
    <location>
        <begin position="191"/>
        <end position="209"/>
    </location>
</feature>
<feature type="transmembrane region" description="Helical" evidence="8">
    <location>
        <begin position="12"/>
        <end position="32"/>
    </location>
</feature>
<accession>A0ABT8E546</accession>
<gene>
    <name evidence="9" type="ORF">QYF49_08385</name>
</gene>
<evidence type="ECO:0000256" key="2">
    <source>
        <dbReference type="ARBA" id="ARBA00007998"/>
    </source>
</evidence>
<feature type="transmembrane region" description="Helical" evidence="8">
    <location>
        <begin position="120"/>
        <end position="140"/>
    </location>
</feature>
<evidence type="ECO:0000313" key="9">
    <source>
        <dbReference type="EMBL" id="MDN4073034.1"/>
    </source>
</evidence>
<feature type="transmembrane region" description="Helical" evidence="8">
    <location>
        <begin position="147"/>
        <end position="166"/>
    </location>
</feature>
<comment type="subcellular location">
    <subcellularLocation>
        <location evidence="1">Membrane</location>
        <topology evidence="1">Multi-pass membrane protein</topology>
    </subcellularLocation>
</comment>
<feature type="transmembrane region" description="Helical" evidence="8">
    <location>
        <begin position="270"/>
        <end position="292"/>
    </location>
</feature>
<keyword evidence="4" id="KW-0309">Germination</keyword>
<keyword evidence="7 8" id="KW-0472">Membrane</keyword>
<dbReference type="Pfam" id="PF03845">
    <property type="entry name" value="Spore_permease"/>
    <property type="match status" value="1"/>
</dbReference>
<evidence type="ECO:0000256" key="7">
    <source>
        <dbReference type="ARBA" id="ARBA00023136"/>
    </source>
</evidence>
<feature type="transmembrane region" description="Helical" evidence="8">
    <location>
        <begin position="221"/>
        <end position="241"/>
    </location>
</feature>
<name>A0ABT8E546_9BACL</name>
<evidence type="ECO:0000256" key="4">
    <source>
        <dbReference type="ARBA" id="ARBA00022544"/>
    </source>
</evidence>